<evidence type="ECO:0000256" key="3">
    <source>
        <dbReference type="SAM" id="MobiDB-lite"/>
    </source>
</evidence>
<evidence type="ECO:0000259" key="4">
    <source>
        <dbReference type="PROSITE" id="PS01031"/>
    </source>
</evidence>
<accession>A0AAU7CIE3</accession>
<comment type="similarity">
    <text evidence="1 2">Belongs to the small heat shock protein (HSP20) family.</text>
</comment>
<dbReference type="PROSITE" id="PS01031">
    <property type="entry name" value="SHSP"/>
    <property type="match status" value="1"/>
</dbReference>
<dbReference type="CDD" id="cd06464">
    <property type="entry name" value="ACD_sHsps-like"/>
    <property type="match status" value="1"/>
</dbReference>
<evidence type="ECO:0000313" key="5">
    <source>
        <dbReference type="EMBL" id="XBH04848.1"/>
    </source>
</evidence>
<dbReference type="InterPro" id="IPR008978">
    <property type="entry name" value="HSP20-like_chaperone"/>
</dbReference>
<feature type="compositionally biased region" description="Polar residues" evidence="3">
    <location>
        <begin position="189"/>
        <end position="199"/>
    </location>
</feature>
<sequence>MAIQAYEPLREMVSLRDAMNSLFQESFVRPLGLPAEGGSVMLPLDVTEDENEFIIKMSMPGAQPEDVHVTAHGHDLTIRGEIKAEQERKESHWHLRERRFGQFQRTVTLPTMISPDKAQASFENGVLMLVLPKAEEAKPKEIKIGRQAQSQIGSQKQTHNGGQKHSQSRSRTGGQEQAQAEEASQSPSDPTSQASPDAR</sequence>
<name>A0AAU7CIE3_9BACT</name>
<dbReference type="PANTHER" id="PTHR11527">
    <property type="entry name" value="HEAT-SHOCK PROTEIN 20 FAMILY MEMBER"/>
    <property type="match status" value="1"/>
</dbReference>
<evidence type="ECO:0000256" key="2">
    <source>
        <dbReference type="RuleBase" id="RU003616"/>
    </source>
</evidence>
<dbReference type="SUPFAM" id="SSF49764">
    <property type="entry name" value="HSP20-like chaperones"/>
    <property type="match status" value="1"/>
</dbReference>
<dbReference type="Pfam" id="PF00011">
    <property type="entry name" value="HSP20"/>
    <property type="match status" value="1"/>
</dbReference>
<dbReference type="Gene3D" id="2.60.40.790">
    <property type="match status" value="1"/>
</dbReference>
<dbReference type="InterPro" id="IPR002068">
    <property type="entry name" value="A-crystallin/Hsp20_dom"/>
</dbReference>
<protein>
    <submittedName>
        <fullName evidence="5">Hsp20/alpha crystallin family protein</fullName>
    </submittedName>
</protein>
<feature type="compositionally biased region" description="Low complexity" evidence="3">
    <location>
        <begin position="175"/>
        <end position="188"/>
    </location>
</feature>
<evidence type="ECO:0000256" key="1">
    <source>
        <dbReference type="PROSITE-ProRule" id="PRU00285"/>
    </source>
</evidence>
<dbReference type="InterPro" id="IPR031107">
    <property type="entry name" value="Small_HSP"/>
</dbReference>
<reference evidence="5" key="1">
    <citation type="submission" date="2024-05" db="EMBL/GenBank/DDBJ databases">
        <title>Planctomycetes of the genus Singulisphaera possess chitinolytic capabilities.</title>
        <authorList>
            <person name="Ivanova A."/>
        </authorList>
    </citation>
    <scope>NUCLEOTIDE SEQUENCE</scope>
    <source>
        <strain evidence="5">Ch08T</strain>
    </source>
</reference>
<feature type="region of interest" description="Disordered" evidence="3">
    <location>
        <begin position="140"/>
        <end position="199"/>
    </location>
</feature>
<dbReference type="AlphaFoldDB" id="A0AAU7CIE3"/>
<gene>
    <name evidence="5" type="ORF">V5E97_02170</name>
</gene>
<organism evidence="5">
    <name type="scientific">Singulisphaera sp. Ch08</name>
    <dbReference type="NCBI Taxonomy" id="3120278"/>
    <lineage>
        <taxon>Bacteria</taxon>
        <taxon>Pseudomonadati</taxon>
        <taxon>Planctomycetota</taxon>
        <taxon>Planctomycetia</taxon>
        <taxon>Isosphaerales</taxon>
        <taxon>Isosphaeraceae</taxon>
        <taxon>Singulisphaera</taxon>
    </lineage>
</organism>
<feature type="compositionally biased region" description="Polar residues" evidence="3">
    <location>
        <begin position="147"/>
        <end position="174"/>
    </location>
</feature>
<feature type="domain" description="SHSP" evidence="4">
    <location>
        <begin position="35"/>
        <end position="147"/>
    </location>
</feature>
<proteinExistence type="inferred from homology"/>
<dbReference type="RefSeq" id="WP_406697649.1">
    <property type="nucleotide sequence ID" value="NZ_CP155447.1"/>
</dbReference>
<dbReference type="EMBL" id="CP155447">
    <property type="protein sequence ID" value="XBH04848.1"/>
    <property type="molecule type" value="Genomic_DNA"/>
</dbReference>